<dbReference type="Pfam" id="PF00005">
    <property type="entry name" value="ABC_tran"/>
    <property type="match status" value="2"/>
</dbReference>
<proteinExistence type="predicted"/>
<dbReference type="PANTHER" id="PTHR43776">
    <property type="entry name" value="TRANSPORT ATP-BINDING PROTEIN"/>
    <property type="match status" value="1"/>
</dbReference>
<dbReference type="InterPro" id="IPR003439">
    <property type="entry name" value="ABC_transporter-like_ATP-bd"/>
</dbReference>
<dbReference type="GO" id="GO:0015833">
    <property type="term" value="P:peptide transport"/>
    <property type="evidence" value="ECO:0007669"/>
    <property type="project" value="InterPro"/>
</dbReference>
<dbReference type="PROSITE" id="PS50893">
    <property type="entry name" value="ABC_TRANSPORTER_2"/>
    <property type="match status" value="2"/>
</dbReference>
<dbReference type="SMART" id="SM00382">
    <property type="entry name" value="AAA"/>
    <property type="match status" value="2"/>
</dbReference>
<dbReference type="Pfam" id="PF08352">
    <property type="entry name" value="oligo_HPY"/>
    <property type="match status" value="2"/>
</dbReference>
<dbReference type="InterPro" id="IPR050319">
    <property type="entry name" value="ABC_transp_ATP-bind"/>
</dbReference>
<evidence type="ECO:0000313" key="6">
    <source>
        <dbReference type="EMBL" id="MXU64881.1"/>
    </source>
</evidence>
<dbReference type="PROSITE" id="PS00211">
    <property type="entry name" value="ABC_TRANSPORTER_1"/>
    <property type="match status" value="2"/>
</dbReference>
<dbReference type="InterPro" id="IPR017871">
    <property type="entry name" value="ABC_transporter-like_CS"/>
</dbReference>
<dbReference type="Proteomes" id="UP000436016">
    <property type="component" value="Unassembled WGS sequence"/>
</dbReference>
<protein>
    <submittedName>
        <fullName evidence="6">Dipeptide ABC transporter ATP-binding protein</fullName>
    </submittedName>
</protein>
<dbReference type="GO" id="GO:0005524">
    <property type="term" value="F:ATP binding"/>
    <property type="evidence" value="ECO:0007669"/>
    <property type="project" value="UniProtKB-KW"/>
</dbReference>
<dbReference type="InterPro" id="IPR013563">
    <property type="entry name" value="Oligopep_ABC_C"/>
</dbReference>
<evidence type="ECO:0000259" key="5">
    <source>
        <dbReference type="PROSITE" id="PS50893"/>
    </source>
</evidence>
<dbReference type="Gene3D" id="3.40.50.300">
    <property type="entry name" value="P-loop containing nucleotide triphosphate hydrolases"/>
    <property type="match status" value="2"/>
</dbReference>
<dbReference type="GO" id="GO:0055085">
    <property type="term" value="P:transmembrane transport"/>
    <property type="evidence" value="ECO:0007669"/>
    <property type="project" value="UniProtKB-ARBA"/>
</dbReference>
<keyword evidence="3" id="KW-0547">Nucleotide-binding</keyword>
<dbReference type="NCBIfam" id="NF007739">
    <property type="entry name" value="PRK10419.1"/>
    <property type="match status" value="2"/>
</dbReference>
<dbReference type="FunFam" id="3.40.50.300:FF:000016">
    <property type="entry name" value="Oligopeptide ABC transporter ATP-binding component"/>
    <property type="match status" value="2"/>
</dbReference>
<evidence type="ECO:0000256" key="4">
    <source>
        <dbReference type="ARBA" id="ARBA00022840"/>
    </source>
</evidence>
<evidence type="ECO:0000256" key="2">
    <source>
        <dbReference type="ARBA" id="ARBA00022448"/>
    </source>
</evidence>
<evidence type="ECO:0000256" key="3">
    <source>
        <dbReference type="ARBA" id="ARBA00022741"/>
    </source>
</evidence>
<dbReference type="GO" id="GO:0005886">
    <property type="term" value="C:plasma membrane"/>
    <property type="evidence" value="ECO:0007669"/>
    <property type="project" value="UniProtKB-SubCell"/>
</dbReference>
<evidence type="ECO:0000313" key="7">
    <source>
        <dbReference type="Proteomes" id="UP000436016"/>
    </source>
</evidence>
<dbReference type="InterPro" id="IPR027417">
    <property type="entry name" value="P-loop_NTPase"/>
</dbReference>
<dbReference type="SUPFAM" id="SSF52540">
    <property type="entry name" value="P-loop containing nucleoside triphosphate hydrolases"/>
    <property type="match status" value="2"/>
</dbReference>
<dbReference type="NCBIfam" id="NF008453">
    <property type="entry name" value="PRK11308.1"/>
    <property type="match status" value="2"/>
</dbReference>
<dbReference type="InterPro" id="IPR003593">
    <property type="entry name" value="AAA+_ATPase"/>
</dbReference>
<keyword evidence="7" id="KW-1185">Reference proteome</keyword>
<keyword evidence="4 6" id="KW-0067">ATP-binding</keyword>
<dbReference type="CDD" id="cd03257">
    <property type="entry name" value="ABC_NikE_OppD_transporters"/>
    <property type="match status" value="2"/>
</dbReference>
<reference evidence="6 7" key="1">
    <citation type="submission" date="2019-12" db="EMBL/GenBank/DDBJ databases">
        <title>Strain KN286 was isolated from seawater, which was collected from Caroline Seamount in the tropical western Pacific.</title>
        <authorList>
            <person name="Wang Q."/>
        </authorList>
    </citation>
    <scope>NUCLEOTIDE SEQUENCE [LARGE SCALE GENOMIC DNA]</scope>
    <source>
        <strain evidence="6 7">KN286</strain>
    </source>
</reference>
<dbReference type="AlphaFoldDB" id="A0A6B0U196"/>
<comment type="caution">
    <text evidence="6">The sequence shown here is derived from an EMBL/GenBank/DDBJ whole genome shotgun (WGS) entry which is preliminary data.</text>
</comment>
<accession>A0A6B0U196</accession>
<name>A0A6B0U196_9RHOB</name>
<keyword evidence="2" id="KW-0813">Transport</keyword>
<dbReference type="RefSeq" id="WP_160852660.1">
    <property type="nucleotide sequence ID" value="NZ_WUWG01000001.1"/>
</dbReference>
<dbReference type="GO" id="GO:0016887">
    <property type="term" value="F:ATP hydrolysis activity"/>
    <property type="evidence" value="ECO:0007669"/>
    <property type="project" value="InterPro"/>
</dbReference>
<dbReference type="EMBL" id="WUWG01000001">
    <property type="protein sequence ID" value="MXU64881.1"/>
    <property type="molecule type" value="Genomic_DNA"/>
</dbReference>
<evidence type="ECO:0000256" key="1">
    <source>
        <dbReference type="ARBA" id="ARBA00004417"/>
    </source>
</evidence>
<feature type="domain" description="ABC transporter" evidence="5">
    <location>
        <begin position="294"/>
        <end position="544"/>
    </location>
</feature>
<gene>
    <name evidence="6" type="ORF">GSH16_05450</name>
</gene>
<comment type="subcellular location">
    <subcellularLocation>
        <location evidence="1">Cell inner membrane</location>
        <topology evidence="1">Peripheral membrane protein</topology>
    </subcellularLocation>
</comment>
<feature type="domain" description="ABC transporter" evidence="5">
    <location>
        <begin position="13"/>
        <end position="270"/>
    </location>
</feature>
<organism evidence="6 7">
    <name type="scientific">Oceanomicrobium pacificus</name>
    <dbReference type="NCBI Taxonomy" id="2692916"/>
    <lineage>
        <taxon>Bacteria</taxon>
        <taxon>Pseudomonadati</taxon>
        <taxon>Pseudomonadota</taxon>
        <taxon>Alphaproteobacteria</taxon>
        <taxon>Rhodobacterales</taxon>
        <taxon>Paracoccaceae</taxon>
        <taxon>Oceanomicrobium</taxon>
    </lineage>
</organism>
<sequence>MPQTLMDTDNPILRVQNLNIGFNMRQGMFDVLHGVSFDLHRGKTTCIVGESGSGKSVTARAILNMVPRPGVINGGRITFNPDGTGETDLTALDPRGKAIRDIRGGRIGMIFQEPMSSLSPVHTIGNQIVEAIRLHQDVDKAEARQMAVEALKQVEIPNPDKAVDRYSFEFSGGMRQRAMIAMALACRPDVLIADEPTTALDVTTQAEIIDLMKSLQTELGMAIMFITHDMGVVAEIADEVVVMEKGHVVEKGDIHQIFDAPQHPYTQKLLGAVKRLEEPAEAKVRPTGDQGDILRVEDLHLRFEKKEGFFQRVTDVTKAVDGVSFTLKRGEALGIVGESGSGKTTVGRCIARVYDPNSGVIDYAGQDLMAAGDAQLRESRKQIRMIFQDPFASLNPRMTVKQIIAEPLIVNGIASGQELEDRVAKLLTEVGLDPSMMERYPHAFSGGQRQRIVVARAIALEPKLVIADEPTSALDVSIRTQVLDLLLKLQAEMGLSFIFISHDMAVIRYFCDRVAVMYQGRIVEIGETEQIITDPQHPYTKALLSSVPIPDPSLRGTRQRHRYQADA</sequence>